<proteinExistence type="predicted"/>
<dbReference type="InterPro" id="IPR010221">
    <property type="entry name" value="VCBS_dom"/>
</dbReference>
<dbReference type="CDD" id="cd11304">
    <property type="entry name" value="Cadherin_repeat"/>
    <property type="match status" value="5"/>
</dbReference>
<dbReference type="Gene3D" id="2.60.40.10">
    <property type="entry name" value="Immunoglobulins"/>
    <property type="match status" value="3"/>
</dbReference>
<dbReference type="InterPro" id="IPR018247">
    <property type="entry name" value="EF_Hand_1_Ca_BS"/>
</dbReference>
<dbReference type="PANTHER" id="PTHR24025">
    <property type="entry name" value="DESMOGLEIN FAMILY MEMBER"/>
    <property type="match status" value="1"/>
</dbReference>
<dbReference type="Gene3D" id="2.60.40.1200">
    <property type="match status" value="3"/>
</dbReference>
<sequence>MLEARTLLSASVPEVTGNVINGSSSNANRSAIHTITINFDQNVTISSAASLKLTNRTTGNVVDISTATLTGNGTSSVTWNLAGITLPNGHYTAELSASGVAPNLGRIHAFEFHKLTGDVDGSGAVTFNDYTTVQSHFNTFPGVYGPGDATGDGLVTFADYTAIQSVFNTLLPPNGNDAPLDIGLSNALIPENSASGAAVGTLSASDPDVGQTFTYTLPAGVGDNALFTVDGTTLKTAASFDFESAASYTVQVQVADQDGLTFLKTFTITVENVNEAPTDIALSNNSVAENAANALVGTLTGTDPDAAPTLTFTLTDDAGGRFQVVGNQLRTVAALDFEAGSSYDVTVQVADQDGLTFLKTFTVTVENVNEAPTDIALSNNSVAENAANALVGTLTGTDPDAAPTLTFTLTDDAGGRFQVVGNQLRTVAALDFEAGSSYDVTVQVADQDGLTFLKTFTVTVENVNEAPTDIALSNNSVAENAANALVGTLTGTDPDAAPTLTFTLTDDAGGRFQVVGNQLRTVAALDFEAGSSYDVTVQVADQGGLTFLKTFTVTIENVNDAPVAADDSYSLLEEGSLSANVLSNDSDQDLDSLTVTGFTFDGVAYAPGDSATITGVGTLSVSDSGDLTFAPATNFSGAVPSITYTVSDGSLSDIAEVTINVTPVNDGPVQTVPGPLSTVEDTPLSISGLSIVDVDSATLTTTVSIPVGAGALTATGAPGVVAGNGTATLTLTGTAAQINAALATLVYGPAANFNSVSFNLTMTTTDSELSDSDTVAITVAPVNDAPLGVDDSFNGLEDGLPVTGNVLSNDTDVDAGDVLSVTAIEINSVSFSPNTPISIIGAGTIFIATNGDLTFTPNPNFHGTVPAITYTVSDGHGGSDTAVVNITITSVNDNPVAVPDSFTVAEEGSVSIPVLANDTDVDGNTLTVTHISGLPAVFNVPVTLPGGIGTATLNISGGITFAPALNFNGPVSFTYTVSDGSGGVATGTVTGTVTPVNDAPVAGADTATVVEDLSTAGNVLINDSDVDTGDSLLASGAKAGTGAGPFAAAGASVTGTYGTLTLQADGNYVYAADLALADTLAVGQTAEDVFTYQIVDESGATATATLTVTITGSNDAPVAVNDTATAVEDGPSVPGDVLTNDSDVDTGDSLAVSGVKAGTGAGPFTAAGTSVEGEYGTLTLNADGTYTYAADLADTLAQDEPATDIFTYQIVDESGAVTTATLTVSITGTNDAPVISTGPVAVTLFENGVVDAVEADESTPPNHFEPHVNIDAFLLANLVSGVDMAALLPLVQAEIGPQASLADAIATVWDYVDDNYSYNNNLINEMGARLGVEYALYLRTGGKPLLDVVAKYEADGADPDTLPQRLQSLHDNLLGNLNDVGLRDKMLPSGQAAYDDLRDLMDVHDLLDLSDNRPWFGGYQGDVNTSLAWDQAEGLVPVAGGDLDATDVDTGAVLTWSIAKTDATPVYGVIDIDEVTGEWTYTLDQVAANTLTEGQTATEVFTATVTDEHGESDTVTVTVTIRGANDRPVAVNDTATAVEDGPSVPGDVLTNDSDVDTGDSLAVSGVKAGTGAGPFTAAGTSVEGEYGTLTLNADGTYTYAADLADTLAQDEPATDIFTYQIVDESGAVTTATLTVSITGTNDAPVISTGPVAVTLFENGVVDAVEADESTPPNHFEPHVNIDAFLLANLVSGVDMAALLPLVQAEIGPQASLADAIATVWDYVDDNYSYNNNLINEMGARLGVEYALYLRTGGKPLLDVVAKYEADGADPDTLPQRLQSLHDNLLGNLNDVGLRDKMLPSGQAAYDDLRDLMDVHDLLDLSDNRPWFGGYQGDVNTSLAWDQAEGLVPVAGGDLDATDVDTGAVLTWSIAKTDATPVYGVIDIDEVTGEWTYTLDQVAANTLTEGQTATEVFTATVTDEHGESDTVTVTVTIRGANDRPVAVNDTATAVEEDGPAIANGNVLTNDSDVDAGHVLTTTGGGAGNYGTLVLNSDGSYTYTLNNSSAAVQALTAGQVVSDVFTYTVTDEFGARTTATLTVSITGKNDAPIAVADSYTVLEDGSVTGNVLTNDTDADAGATKVVTNVTVNSSSFAPGSVVNIGGVGAFILTATGDFTFEPALNYNGPVPPITYTISDGQGGTATGTITVTITSVNDAPVAGDDNFTVAEEGSVAINVLANDTDVDGNTFSITQVNGQPIAFGSPVMIPGKGTVSLNLNSTLTFTPILNFNGPVSFTYVLQDGQGGTATGTVNGTVTPVNDAPTDIVLSETSVPENLPPGAIVGMLSANDPDIGDAFTYSLMPGPGDGDNAAFSIDGNELKTASPLAAGTYEIRIRATDQNGLGLWKEQTFEIVVA</sequence>
<dbReference type="GO" id="GO:0005911">
    <property type="term" value="C:cell-cell junction"/>
    <property type="evidence" value="ECO:0007669"/>
    <property type="project" value="TreeGrafter"/>
</dbReference>
<evidence type="ECO:0000256" key="4">
    <source>
        <dbReference type="ARBA" id="ARBA00022837"/>
    </source>
</evidence>
<dbReference type="InterPro" id="IPR050971">
    <property type="entry name" value="Cadherin-domain_protein"/>
</dbReference>
<dbReference type="PROSITE" id="PS50268">
    <property type="entry name" value="CADHERIN_2"/>
    <property type="match status" value="5"/>
</dbReference>
<feature type="domain" description="Cadherin" evidence="8">
    <location>
        <begin position="189"/>
        <end position="279"/>
    </location>
</feature>
<dbReference type="InterPro" id="IPR036439">
    <property type="entry name" value="Dockerin_dom_sf"/>
</dbReference>
<feature type="domain" description="Cadherin" evidence="8">
    <location>
        <begin position="464"/>
        <end position="564"/>
    </location>
</feature>
<dbReference type="InterPro" id="IPR040853">
    <property type="entry name" value="RapA2_cadherin-like"/>
</dbReference>
<dbReference type="InterPro" id="IPR013783">
    <property type="entry name" value="Ig-like_fold"/>
</dbReference>
<evidence type="ECO:0000256" key="3">
    <source>
        <dbReference type="ARBA" id="ARBA00022737"/>
    </source>
</evidence>
<dbReference type="InParanoid" id="A0A517SI77"/>
<organism evidence="9 10">
    <name type="scientific">Caulifigura coniformis</name>
    <dbReference type="NCBI Taxonomy" id="2527983"/>
    <lineage>
        <taxon>Bacteria</taxon>
        <taxon>Pseudomonadati</taxon>
        <taxon>Planctomycetota</taxon>
        <taxon>Planctomycetia</taxon>
        <taxon>Planctomycetales</taxon>
        <taxon>Planctomycetaceae</taxon>
        <taxon>Caulifigura</taxon>
    </lineage>
</organism>
<feature type="domain" description="Cadherin" evidence="8">
    <location>
        <begin position="2260"/>
        <end position="2350"/>
    </location>
</feature>
<comment type="subcellular location">
    <subcellularLocation>
        <location evidence="1">Membrane</location>
    </subcellularLocation>
</comment>
<dbReference type="NCBIfam" id="TIGR01965">
    <property type="entry name" value="VCBS_repeat"/>
    <property type="match status" value="6"/>
</dbReference>
<dbReference type="GO" id="GO:0005509">
    <property type="term" value="F:calcium ion binding"/>
    <property type="evidence" value="ECO:0007669"/>
    <property type="project" value="InterPro"/>
</dbReference>
<protein>
    <submittedName>
        <fullName evidence="9">Cadherin domain protein</fullName>
    </submittedName>
</protein>
<evidence type="ECO:0000256" key="6">
    <source>
        <dbReference type="ARBA" id="ARBA00022989"/>
    </source>
</evidence>
<keyword evidence="2" id="KW-0812">Transmembrane</keyword>
<evidence type="ECO:0000313" key="10">
    <source>
        <dbReference type="Proteomes" id="UP000315700"/>
    </source>
</evidence>
<dbReference type="PANTHER" id="PTHR24025:SF23">
    <property type="entry name" value="NEURAL-CADHERIN"/>
    <property type="match status" value="1"/>
</dbReference>
<dbReference type="Proteomes" id="UP000315700">
    <property type="component" value="Chromosome"/>
</dbReference>
<dbReference type="GO" id="GO:0007156">
    <property type="term" value="P:homophilic cell adhesion via plasma membrane adhesion molecules"/>
    <property type="evidence" value="ECO:0007669"/>
    <property type="project" value="InterPro"/>
</dbReference>
<evidence type="ECO:0000256" key="5">
    <source>
        <dbReference type="ARBA" id="ARBA00022889"/>
    </source>
</evidence>
<dbReference type="SMART" id="SM00112">
    <property type="entry name" value="CA"/>
    <property type="match status" value="7"/>
</dbReference>
<evidence type="ECO:0000256" key="2">
    <source>
        <dbReference type="ARBA" id="ARBA00022692"/>
    </source>
</evidence>
<keyword evidence="6" id="KW-1133">Transmembrane helix</keyword>
<dbReference type="PROSITE" id="PS00018">
    <property type="entry name" value="EF_HAND_1"/>
    <property type="match status" value="1"/>
</dbReference>
<gene>
    <name evidence="9" type="ORF">Pan44_38770</name>
</gene>
<dbReference type="SUPFAM" id="SSF49313">
    <property type="entry name" value="Cadherin-like"/>
    <property type="match status" value="5"/>
</dbReference>
<feature type="domain" description="Cadherin" evidence="8">
    <location>
        <begin position="369"/>
        <end position="469"/>
    </location>
</feature>
<dbReference type="EMBL" id="CP036271">
    <property type="protein sequence ID" value="QDT55829.1"/>
    <property type="molecule type" value="Genomic_DNA"/>
</dbReference>
<evidence type="ECO:0000313" key="9">
    <source>
        <dbReference type="EMBL" id="QDT55829.1"/>
    </source>
</evidence>
<feature type="domain" description="Cadherin" evidence="8">
    <location>
        <begin position="274"/>
        <end position="374"/>
    </location>
</feature>
<dbReference type="GO" id="GO:0016020">
    <property type="term" value="C:membrane"/>
    <property type="evidence" value="ECO:0007669"/>
    <property type="project" value="UniProtKB-SubCell"/>
</dbReference>
<keyword evidence="10" id="KW-1185">Reference proteome</keyword>
<dbReference type="Gene3D" id="1.10.1330.10">
    <property type="entry name" value="Dockerin domain"/>
    <property type="match status" value="1"/>
</dbReference>
<evidence type="ECO:0000256" key="1">
    <source>
        <dbReference type="ARBA" id="ARBA00004370"/>
    </source>
</evidence>
<name>A0A517SI77_9PLAN</name>
<dbReference type="Pfam" id="PF17963">
    <property type="entry name" value="Big_9"/>
    <property type="match status" value="5"/>
</dbReference>
<reference evidence="9 10" key="1">
    <citation type="submission" date="2019-02" db="EMBL/GenBank/DDBJ databases">
        <title>Deep-cultivation of Planctomycetes and their phenomic and genomic characterization uncovers novel biology.</title>
        <authorList>
            <person name="Wiegand S."/>
            <person name="Jogler M."/>
            <person name="Boedeker C."/>
            <person name="Pinto D."/>
            <person name="Vollmers J."/>
            <person name="Rivas-Marin E."/>
            <person name="Kohn T."/>
            <person name="Peeters S.H."/>
            <person name="Heuer A."/>
            <person name="Rast P."/>
            <person name="Oberbeckmann S."/>
            <person name="Bunk B."/>
            <person name="Jeske O."/>
            <person name="Meyerdierks A."/>
            <person name="Storesund J.E."/>
            <person name="Kallscheuer N."/>
            <person name="Luecker S."/>
            <person name="Lage O.M."/>
            <person name="Pohl T."/>
            <person name="Merkel B.J."/>
            <person name="Hornburger P."/>
            <person name="Mueller R.-W."/>
            <person name="Bruemmer F."/>
            <person name="Labrenz M."/>
            <person name="Spormann A.M."/>
            <person name="Op den Camp H."/>
            <person name="Overmann J."/>
            <person name="Amann R."/>
            <person name="Jetten M.S.M."/>
            <person name="Mascher T."/>
            <person name="Medema M.H."/>
            <person name="Devos D.P."/>
            <person name="Kaster A.-K."/>
            <person name="Ovreas L."/>
            <person name="Rohde M."/>
            <person name="Galperin M.Y."/>
            <person name="Jogler C."/>
        </authorList>
    </citation>
    <scope>NUCLEOTIDE SEQUENCE [LARGE SCALE GENOMIC DNA]</scope>
    <source>
        <strain evidence="9 10">Pan44</strain>
    </source>
</reference>
<dbReference type="KEGG" id="ccos:Pan44_38770"/>
<dbReference type="Pfam" id="PF17803">
    <property type="entry name" value="Cadherin_4"/>
    <property type="match status" value="3"/>
</dbReference>
<keyword evidence="5" id="KW-0130">Cell adhesion</keyword>
<dbReference type="Gene3D" id="2.60.40.3440">
    <property type="match status" value="2"/>
</dbReference>
<evidence type="ECO:0000256" key="7">
    <source>
        <dbReference type="ARBA" id="ARBA00023136"/>
    </source>
</evidence>
<dbReference type="InterPro" id="IPR002126">
    <property type="entry name" value="Cadherin-like_dom"/>
</dbReference>
<dbReference type="InterPro" id="IPR015919">
    <property type="entry name" value="Cadherin-like_sf"/>
</dbReference>
<keyword evidence="3" id="KW-0677">Repeat</keyword>
<evidence type="ECO:0000259" key="8">
    <source>
        <dbReference type="PROSITE" id="PS50268"/>
    </source>
</evidence>
<keyword evidence="7" id="KW-0472">Membrane</keyword>
<dbReference type="GO" id="GO:0000272">
    <property type="term" value="P:polysaccharide catabolic process"/>
    <property type="evidence" value="ECO:0007669"/>
    <property type="project" value="InterPro"/>
</dbReference>
<dbReference type="Gene3D" id="2.60.40.60">
    <property type="entry name" value="Cadherins"/>
    <property type="match status" value="5"/>
</dbReference>
<dbReference type="NCBIfam" id="NF012211">
    <property type="entry name" value="tand_rpt_95"/>
    <property type="match status" value="6"/>
</dbReference>
<accession>A0A517SI77</accession>
<dbReference type="PRINTS" id="PR00205">
    <property type="entry name" value="CADHERIN"/>
</dbReference>
<keyword evidence="4" id="KW-0106">Calcium</keyword>